<dbReference type="NCBIfam" id="NF003555">
    <property type="entry name" value="PRK05218.1"/>
    <property type="match status" value="1"/>
</dbReference>
<evidence type="ECO:0000256" key="5">
    <source>
        <dbReference type="SAM" id="MobiDB-lite"/>
    </source>
</evidence>
<dbReference type="Proteomes" id="UP001057375">
    <property type="component" value="Unassembled WGS sequence"/>
</dbReference>
<dbReference type="EMBL" id="BQXS01010914">
    <property type="protein sequence ID" value="GKT35062.1"/>
    <property type="molecule type" value="Genomic_DNA"/>
</dbReference>
<dbReference type="Gene3D" id="3.30.565.10">
    <property type="entry name" value="Histidine kinase-like ATPase, C-terminal domain"/>
    <property type="match status" value="1"/>
</dbReference>
<dbReference type="Pfam" id="PF00183">
    <property type="entry name" value="HSP90"/>
    <property type="match status" value="1"/>
</dbReference>
<evidence type="ECO:0000256" key="1">
    <source>
        <dbReference type="ARBA" id="ARBA00008239"/>
    </source>
</evidence>
<comment type="similarity">
    <text evidence="1">Belongs to the heat shock protein 90 family.</text>
</comment>
<sequence>MSKETHAFNAEITDLLGLIINTFYSHREVFLREIISNASDALDKRKFEDMSSGESTTGDMKIQIIPCRDANQLIIRDTGIGMTKADLISFLGTIARSGTRAFMEAVSAGATDMSLIGQFGVGFFSAYLAADKVKVVSKHDKDEAHAWESEAGGEFTVRPATPEEDGDNILERGTSIVLSLKDDMEEYLSEDRIKELVKKHSQFVSYPIELLIEKEIDVEEKVEEEEEKKEDEEKKEGEEEEEEKKDDIEVEEGSEEEEEKKPKTKTVKKKVEEFERLNTQAAIWTRRPEEVTEEEYKEFFKTLGSEWDEPLAWKHFHFEGSLEFSAILYIPKRAPFDLFDSKKKRNNIKLYVRRVFIMDDCEELCPDWLSFVRGIVDSEDLPLNISRETLQKNASMNTIRKNLIKKVIELFKEVAEDDDKFKTFYEQFGKNVKLGIHEDGDSRKKLSSLLRFKSTESPDDLTSLDDYVTRMKDKQEKIYFIAGESIESIAHSPFVERLQTKGLEVLFCTEAIDEYCIQSLKDFEGKEFQNITKEGLVLPEEEDEKTKREELAKKAESLCEYMKGVLGSKVEGVKCSDRLVDSPVVIVTAEYGWSANLTRIMRNQALSDKSMFDIMAAKKKMEINPAHPIIRKLVEKVEKKEDEDVTKDIVIMLYQTALFTSGFSLEDPATFASSIYNMVASGIDAEELVEEEEKEVKEDEEEEKPVEEEEEDDDLEGVD</sequence>
<feature type="domain" description="Histidine kinase/HSP90-like ATPase" evidence="6">
    <location>
        <begin position="26"/>
        <end position="184"/>
    </location>
</feature>
<dbReference type="InterPro" id="IPR036890">
    <property type="entry name" value="HATPase_C_sf"/>
</dbReference>
<dbReference type="PRINTS" id="PR00775">
    <property type="entry name" value="HEATSHOCK90"/>
</dbReference>
<dbReference type="SMART" id="SM00387">
    <property type="entry name" value="HATPase_c"/>
    <property type="match status" value="1"/>
</dbReference>
<dbReference type="Gene3D" id="1.20.120.790">
    <property type="entry name" value="Heat shock protein 90, C-terminal domain"/>
    <property type="match status" value="1"/>
</dbReference>
<dbReference type="InterPro" id="IPR003594">
    <property type="entry name" value="HATPase_dom"/>
</dbReference>
<dbReference type="SUPFAM" id="SSF54211">
    <property type="entry name" value="Ribosomal protein S5 domain 2-like"/>
    <property type="match status" value="1"/>
</dbReference>
<proteinExistence type="inferred from homology"/>
<feature type="compositionally biased region" description="Acidic residues" evidence="5">
    <location>
        <begin position="238"/>
        <end position="258"/>
    </location>
</feature>
<keyword evidence="8" id="KW-1185">Reference proteome</keyword>
<dbReference type="InterPro" id="IPR020568">
    <property type="entry name" value="Ribosomal_Su5_D2-typ_SF"/>
</dbReference>
<evidence type="ECO:0000256" key="4">
    <source>
        <dbReference type="ARBA" id="ARBA00023186"/>
    </source>
</evidence>
<dbReference type="Pfam" id="PF13589">
    <property type="entry name" value="HATPase_c_3"/>
    <property type="match status" value="1"/>
</dbReference>
<reference evidence="7" key="1">
    <citation type="submission" date="2022-03" db="EMBL/GenBank/DDBJ databases">
        <title>Draft genome sequence of Aduncisulcus paluster, a free-living microaerophilic Fornicata.</title>
        <authorList>
            <person name="Yuyama I."/>
            <person name="Kume K."/>
            <person name="Tamura T."/>
            <person name="Inagaki Y."/>
            <person name="Hashimoto T."/>
        </authorList>
    </citation>
    <scope>NUCLEOTIDE SEQUENCE</scope>
    <source>
        <strain evidence="7">NY0171</strain>
    </source>
</reference>
<feature type="compositionally biased region" description="Acidic residues" evidence="5">
    <location>
        <begin position="220"/>
        <end position="230"/>
    </location>
</feature>
<dbReference type="SUPFAM" id="SSF55874">
    <property type="entry name" value="ATPase domain of HSP90 chaperone/DNA topoisomerase II/histidine kinase"/>
    <property type="match status" value="1"/>
</dbReference>
<dbReference type="InterPro" id="IPR001404">
    <property type="entry name" value="Hsp90_fam"/>
</dbReference>
<keyword evidence="7" id="KW-0346">Stress response</keyword>
<dbReference type="HAMAP" id="MF_00505">
    <property type="entry name" value="HSP90"/>
    <property type="match status" value="1"/>
</dbReference>
<evidence type="ECO:0000313" key="7">
    <source>
        <dbReference type="EMBL" id="GKT35062.1"/>
    </source>
</evidence>
<keyword evidence="2" id="KW-0547">Nucleotide-binding</keyword>
<keyword evidence="4" id="KW-0143">Chaperone</keyword>
<accession>A0ABQ5KRG4</accession>
<dbReference type="PROSITE" id="PS00298">
    <property type="entry name" value="HSP90"/>
    <property type="match status" value="1"/>
</dbReference>
<organism evidence="7 8">
    <name type="scientific">Aduncisulcus paluster</name>
    <dbReference type="NCBI Taxonomy" id="2918883"/>
    <lineage>
        <taxon>Eukaryota</taxon>
        <taxon>Metamonada</taxon>
        <taxon>Carpediemonas-like organisms</taxon>
        <taxon>Aduncisulcus</taxon>
    </lineage>
</organism>
<dbReference type="Gene3D" id="3.40.50.11260">
    <property type="match status" value="1"/>
</dbReference>
<feature type="region of interest" description="Disordered" evidence="5">
    <location>
        <begin position="688"/>
        <end position="719"/>
    </location>
</feature>
<evidence type="ECO:0000256" key="3">
    <source>
        <dbReference type="ARBA" id="ARBA00022840"/>
    </source>
</evidence>
<protein>
    <submittedName>
        <fullName evidence="7">Heat shock protein HSP 90-alpha 1</fullName>
    </submittedName>
</protein>
<dbReference type="InterPro" id="IPR037196">
    <property type="entry name" value="HSP90_C"/>
</dbReference>
<dbReference type="Gene3D" id="3.30.230.80">
    <property type="match status" value="1"/>
</dbReference>
<dbReference type="PIRSF" id="PIRSF002583">
    <property type="entry name" value="Hsp90"/>
    <property type="match status" value="1"/>
</dbReference>
<gene>
    <name evidence="7" type="ORF">ADUPG1_008298</name>
</gene>
<dbReference type="PANTHER" id="PTHR11528">
    <property type="entry name" value="HEAT SHOCK PROTEIN 90 FAMILY MEMBER"/>
    <property type="match status" value="1"/>
</dbReference>
<evidence type="ECO:0000256" key="2">
    <source>
        <dbReference type="ARBA" id="ARBA00022741"/>
    </source>
</evidence>
<keyword evidence="3" id="KW-0067">ATP-binding</keyword>
<comment type="caution">
    <text evidence="7">The sequence shown here is derived from an EMBL/GenBank/DDBJ whole genome shotgun (WGS) entry which is preliminary data.</text>
</comment>
<dbReference type="InterPro" id="IPR019805">
    <property type="entry name" value="Heat_shock_protein_90_CS"/>
</dbReference>
<dbReference type="CDD" id="cd16927">
    <property type="entry name" value="HATPase_Hsp90-like"/>
    <property type="match status" value="1"/>
</dbReference>
<dbReference type="SUPFAM" id="SSF110942">
    <property type="entry name" value="HSP90 C-terminal domain"/>
    <property type="match status" value="1"/>
</dbReference>
<dbReference type="InterPro" id="IPR020575">
    <property type="entry name" value="Hsp90_N"/>
</dbReference>
<evidence type="ECO:0000313" key="8">
    <source>
        <dbReference type="Proteomes" id="UP001057375"/>
    </source>
</evidence>
<name>A0ABQ5KRG4_9EUKA</name>
<feature type="region of interest" description="Disordered" evidence="5">
    <location>
        <begin position="220"/>
        <end position="265"/>
    </location>
</feature>
<evidence type="ECO:0000259" key="6">
    <source>
        <dbReference type="SMART" id="SM00387"/>
    </source>
</evidence>